<keyword evidence="4" id="KW-0812">Transmembrane</keyword>
<feature type="domain" description="Thioester reductase (TE)" evidence="6">
    <location>
        <begin position="22"/>
        <end position="293"/>
    </location>
</feature>
<dbReference type="AlphaFoldDB" id="A0A9J6CBM7"/>
<dbReference type="EMBL" id="JADBJN010000002">
    <property type="protein sequence ID" value="KAG5679399.1"/>
    <property type="molecule type" value="Genomic_DNA"/>
</dbReference>
<evidence type="ECO:0000256" key="4">
    <source>
        <dbReference type="RuleBase" id="RU363097"/>
    </source>
</evidence>
<dbReference type="PANTHER" id="PTHR11011">
    <property type="entry name" value="MALE STERILITY PROTEIN 2-RELATED"/>
    <property type="match status" value="1"/>
</dbReference>
<dbReference type="InterPro" id="IPR026055">
    <property type="entry name" value="FAR"/>
</dbReference>
<gene>
    <name evidence="7" type="ORF">PVAND_008967</name>
</gene>
<evidence type="ECO:0000259" key="6">
    <source>
        <dbReference type="Pfam" id="PF07993"/>
    </source>
</evidence>
<dbReference type="InterPro" id="IPR033640">
    <property type="entry name" value="FAR_C"/>
</dbReference>
<sequence length="554" mass="65454">METPEIIDSPIADFFKNKVVFITGGLGFVGKLLIEKLLRYDVKKIYIMARSKKGKTIEERLEALCNEPIFINLAKDKERHFSKLKVIYGDLQKLQLGMAPIDERLLIDEVEIFYHCAADVRFDENLKEAIETNVRGTREIIKLAQRLKTLNVFVYVSTAFCTPSFNVKEKFYDSTIDPNMMIKYVENLKSQEDIDKFEIFARRLIRPFPNTYTFTKSLAEQMIRKYAGNLNCAIIRPAIITVTYDEPIEGFADNIYGLNGVLAGAGAGVLRIVCIRNDFKANIVPADYTINLIMAISLYTMTLENNFNFIRCTETENNRVQLDDDDDDEFHLNEVNDDKIKVYNFSSSDENQVTWGDVKRITTSLGHKNPIKRHLWIITYNTTPYRLIARILNIFYHFIPALFFDLILIFRKKQPKLLKLYRKVNKFTEVIEFFTNNQWHFDDDNVIRLWNTMTPHDKKLFKFNLWSIEWHHFFELYVKGIRKYIYKEDEDTLEVARKRYRRITIIHYLMLFAICASLFYGAYKILMLYVISHDLIDNFILRTRFTYLKYDDME</sequence>
<protein>
    <recommendedName>
        <fullName evidence="4">Fatty acyl-CoA reductase</fullName>
        <ecNumber evidence="4">1.2.1.84</ecNumber>
    </recommendedName>
</protein>
<keyword evidence="3 4" id="KW-0443">Lipid metabolism</keyword>
<evidence type="ECO:0000259" key="5">
    <source>
        <dbReference type="Pfam" id="PF03015"/>
    </source>
</evidence>
<dbReference type="EC" id="1.2.1.84" evidence="4"/>
<dbReference type="InterPro" id="IPR013120">
    <property type="entry name" value="FAR_NAD-bd"/>
</dbReference>
<evidence type="ECO:0000256" key="3">
    <source>
        <dbReference type="ARBA" id="ARBA00023098"/>
    </source>
</evidence>
<feature type="domain" description="Fatty acyl-CoA reductase C-terminal" evidence="5">
    <location>
        <begin position="396"/>
        <end position="488"/>
    </location>
</feature>
<keyword evidence="4" id="KW-0472">Membrane</keyword>
<dbReference type="OrthoDB" id="429813at2759"/>
<comment type="catalytic activity">
    <reaction evidence="4">
        <text>a long-chain fatty acyl-CoA + 2 NADPH + 2 H(+) = a long-chain primary fatty alcohol + 2 NADP(+) + CoA</text>
        <dbReference type="Rhea" id="RHEA:52716"/>
        <dbReference type="ChEBI" id="CHEBI:15378"/>
        <dbReference type="ChEBI" id="CHEBI:57287"/>
        <dbReference type="ChEBI" id="CHEBI:57783"/>
        <dbReference type="ChEBI" id="CHEBI:58349"/>
        <dbReference type="ChEBI" id="CHEBI:77396"/>
        <dbReference type="ChEBI" id="CHEBI:83139"/>
        <dbReference type="EC" id="1.2.1.84"/>
    </reaction>
</comment>
<dbReference type="GO" id="GO:0080019">
    <property type="term" value="F:alcohol-forming very long-chain fatty acyl-CoA reductase activity"/>
    <property type="evidence" value="ECO:0007669"/>
    <property type="project" value="InterPro"/>
</dbReference>
<comment type="similarity">
    <text evidence="1 4">Belongs to the fatty acyl-CoA reductase family.</text>
</comment>
<feature type="transmembrane region" description="Helical" evidence="4">
    <location>
        <begin position="387"/>
        <end position="410"/>
    </location>
</feature>
<proteinExistence type="inferred from homology"/>
<keyword evidence="4" id="KW-1133">Transmembrane helix</keyword>
<evidence type="ECO:0000256" key="1">
    <source>
        <dbReference type="ARBA" id="ARBA00005928"/>
    </source>
</evidence>
<reference evidence="7" key="1">
    <citation type="submission" date="2021-03" db="EMBL/GenBank/DDBJ databases">
        <title>Chromosome level genome of the anhydrobiotic midge Polypedilum vanderplanki.</title>
        <authorList>
            <person name="Yoshida Y."/>
            <person name="Kikawada T."/>
            <person name="Gusev O."/>
        </authorList>
    </citation>
    <scope>NUCLEOTIDE SEQUENCE</scope>
    <source>
        <strain evidence="7">NIAS01</strain>
        <tissue evidence="7">Whole body or cell culture</tissue>
    </source>
</reference>
<evidence type="ECO:0000313" key="8">
    <source>
        <dbReference type="Proteomes" id="UP001107558"/>
    </source>
</evidence>
<dbReference type="Pfam" id="PF03015">
    <property type="entry name" value="Sterile"/>
    <property type="match status" value="1"/>
</dbReference>
<keyword evidence="2 4" id="KW-0444">Lipid biosynthesis</keyword>
<dbReference type="Gene3D" id="3.40.50.720">
    <property type="entry name" value="NAD(P)-binding Rossmann-like Domain"/>
    <property type="match status" value="1"/>
</dbReference>
<dbReference type="CDD" id="cd09071">
    <property type="entry name" value="FAR_C"/>
    <property type="match status" value="1"/>
</dbReference>
<comment type="function">
    <text evidence="4">Catalyzes the reduction of fatty acyl-CoA to fatty alcohols.</text>
</comment>
<keyword evidence="4" id="KW-0521">NADP</keyword>
<name>A0A9J6CBM7_POLVA</name>
<organism evidence="7 8">
    <name type="scientific">Polypedilum vanderplanki</name>
    <name type="common">Sleeping chironomid midge</name>
    <dbReference type="NCBI Taxonomy" id="319348"/>
    <lineage>
        <taxon>Eukaryota</taxon>
        <taxon>Metazoa</taxon>
        <taxon>Ecdysozoa</taxon>
        <taxon>Arthropoda</taxon>
        <taxon>Hexapoda</taxon>
        <taxon>Insecta</taxon>
        <taxon>Pterygota</taxon>
        <taxon>Neoptera</taxon>
        <taxon>Endopterygota</taxon>
        <taxon>Diptera</taxon>
        <taxon>Nematocera</taxon>
        <taxon>Chironomoidea</taxon>
        <taxon>Chironomidae</taxon>
        <taxon>Chironominae</taxon>
        <taxon>Polypedilum</taxon>
        <taxon>Polypedilum</taxon>
    </lineage>
</organism>
<keyword evidence="8" id="KW-1185">Reference proteome</keyword>
<comment type="caution">
    <text evidence="7">The sequence shown here is derived from an EMBL/GenBank/DDBJ whole genome shotgun (WGS) entry which is preliminary data.</text>
</comment>
<dbReference type="InterPro" id="IPR036291">
    <property type="entry name" value="NAD(P)-bd_dom_sf"/>
</dbReference>
<accession>A0A9J6CBM7</accession>
<dbReference type="CDD" id="cd05236">
    <property type="entry name" value="FAR-N_SDR_e"/>
    <property type="match status" value="1"/>
</dbReference>
<dbReference type="GO" id="GO:0102965">
    <property type="term" value="F:alcohol-forming long-chain fatty acyl-CoA reductase activity"/>
    <property type="evidence" value="ECO:0007669"/>
    <property type="project" value="UniProtKB-EC"/>
</dbReference>
<dbReference type="PANTHER" id="PTHR11011:SF60">
    <property type="entry name" value="FATTY ACYL-COA REDUCTASE-RELATED"/>
    <property type="match status" value="1"/>
</dbReference>
<feature type="transmembrane region" description="Helical" evidence="4">
    <location>
        <begin position="505"/>
        <end position="531"/>
    </location>
</feature>
<dbReference type="GO" id="GO:0035336">
    <property type="term" value="P:long-chain fatty-acyl-CoA metabolic process"/>
    <property type="evidence" value="ECO:0007669"/>
    <property type="project" value="TreeGrafter"/>
</dbReference>
<dbReference type="Proteomes" id="UP001107558">
    <property type="component" value="Chromosome 2"/>
</dbReference>
<dbReference type="SUPFAM" id="SSF51735">
    <property type="entry name" value="NAD(P)-binding Rossmann-fold domains"/>
    <property type="match status" value="1"/>
</dbReference>
<evidence type="ECO:0000313" key="7">
    <source>
        <dbReference type="EMBL" id="KAG5679399.1"/>
    </source>
</evidence>
<evidence type="ECO:0000256" key="2">
    <source>
        <dbReference type="ARBA" id="ARBA00022516"/>
    </source>
</evidence>
<keyword evidence="4" id="KW-0560">Oxidoreductase</keyword>
<dbReference type="Pfam" id="PF07993">
    <property type="entry name" value="NAD_binding_4"/>
    <property type="match status" value="1"/>
</dbReference>
<dbReference type="GO" id="GO:0005777">
    <property type="term" value="C:peroxisome"/>
    <property type="evidence" value="ECO:0007669"/>
    <property type="project" value="TreeGrafter"/>
</dbReference>